<name>A0AAU2V5C8_9ACTN</name>
<sequence length="63" mass="7236">MRRRIRGVLVGEDADPARRGSKKVVAFSGCRYYCPDAATVERCVEHLRASDDRLRSRPEEQML</sequence>
<accession>A0AAU2V5C8</accession>
<protein>
    <submittedName>
        <fullName evidence="1">Uncharacterized protein</fullName>
    </submittedName>
</protein>
<proteinExistence type="predicted"/>
<dbReference type="EMBL" id="CP108318">
    <property type="protein sequence ID" value="WTW62540.1"/>
    <property type="molecule type" value="Genomic_DNA"/>
</dbReference>
<dbReference type="AlphaFoldDB" id="A0AAU2V5C8"/>
<organism evidence="1">
    <name type="scientific">Streptomyces sp. NBC_00003</name>
    <dbReference type="NCBI Taxonomy" id="2903608"/>
    <lineage>
        <taxon>Bacteria</taxon>
        <taxon>Bacillati</taxon>
        <taxon>Actinomycetota</taxon>
        <taxon>Actinomycetes</taxon>
        <taxon>Kitasatosporales</taxon>
        <taxon>Streptomycetaceae</taxon>
        <taxon>Streptomyces</taxon>
    </lineage>
</organism>
<gene>
    <name evidence="1" type="ORF">OG549_18820</name>
</gene>
<reference evidence="1" key="1">
    <citation type="submission" date="2022-10" db="EMBL/GenBank/DDBJ databases">
        <title>The complete genomes of actinobacterial strains from the NBC collection.</title>
        <authorList>
            <person name="Joergensen T.S."/>
            <person name="Alvarez Arevalo M."/>
            <person name="Sterndorff E.B."/>
            <person name="Faurdal D."/>
            <person name="Vuksanovic O."/>
            <person name="Mourched A.-S."/>
            <person name="Charusanti P."/>
            <person name="Shaw S."/>
            <person name="Blin K."/>
            <person name="Weber T."/>
        </authorList>
    </citation>
    <scope>NUCLEOTIDE SEQUENCE</scope>
    <source>
        <strain evidence="1">NBC_00003</strain>
    </source>
</reference>
<evidence type="ECO:0000313" key="1">
    <source>
        <dbReference type="EMBL" id="WTW62540.1"/>
    </source>
</evidence>